<dbReference type="OrthoDB" id="5982876at2759"/>
<dbReference type="SMART" id="SM00980">
    <property type="entry name" value="THAP"/>
    <property type="match status" value="1"/>
</dbReference>
<keyword evidence="8" id="KW-1185">Reference proteome</keyword>
<dbReference type="Proteomes" id="UP000192578">
    <property type="component" value="Unassembled WGS sequence"/>
</dbReference>
<dbReference type="EMBL" id="MTYJ01000003">
    <property type="protein sequence ID" value="OQV25112.1"/>
    <property type="molecule type" value="Genomic_DNA"/>
</dbReference>
<dbReference type="PANTHER" id="PTHR46927">
    <property type="entry name" value="AGAP005574-PA"/>
    <property type="match status" value="1"/>
</dbReference>
<keyword evidence="4 5" id="KW-0238">DNA-binding</keyword>
<evidence type="ECO:0000256" key="2">
    <source>
        <dbReference type="ARBA" id="ARBA00022771"/>
    </source>
</evidence>
<gene>
    <name evidence="7" type="ORF">BV898_00804</name>
</gene>
<dbReference type="GO" id="GO:0008270">
    <property type="term" value="F:zinc ion binding"/>
    <property type="evidence" value="ECO:0007669"/>
    <property type="project" value="UniProtKB-KW"/>
</dbReference>
<protein>
    <recommendedName>
        <fullName evidence="6">THAP-type domain-containing protein</fullName>
    </recommendedName>
</protein>
<sequence length="338" mass="38002">MEGNLPSLVSITQNVIEDGLIQRYVNNFNQEILRVASNSKHRPHGSRVTNRAKNAGQSACEFDEEALAMPPNSKKHCCIPGCKTEAAPKMIRQKRALLKFPLNDPVLLEQWLEAVPRKGRNWVNESSRLCSTHFPQDCINTDTVKKTMKNGTVVEKVRGRVELKPGAVPSIFHLDSKHRSKSVANPTIKRKIHKDYKAVLRTHQRIRLAEALNEILSFSDLLRMTVDPERLLGLDPCWLVRRHDVGGATEAVHFLQMTTDGLAVRGAIVIPRSLQPVIVLGGMKLTQDQVREILLQDKVSSWSPDVVLLVRWVERTNNTGSENASTNEAVKTLQPMRQ</sequence>
<dbReference type="SMART" id="SM00692">
    <property type="entry name" value="DM3"/>
    <property type="match status" value="1"/>
</dbReference>
<organism evidence="7 8">
    <name type="scientific">Hypsibius exemplaris</name>
    <name type="common">Freshwater tardigrade</name>
    <dbReference type="NCBI Taxonomy" id="2072580"/>
    <lineage>
        <taxon>Eukaryota</taxon>
        <taxon>Metazoa</taxon>
        <taxon>Ecdysozoa</taxon>
        <taxon>Tardigrada</taxon>
        <taxon>Eutardigrada</taxon>
        <taxon>Parachela</taxon>
        <taxon>Hypsibioidea</taxon>
        <taxon>Hypsibiidae</taxon>
        <taxon>Hypsibius</taxon>
    </lineage>
</organism>
<reference evidence="8" key="1">
    <citation type="submission" date="2017-01" db="EMBL/GenBank/DDBJ databases">
        <title>Comparative genomics of anhydrobiosis in the tardigrade Hypsibius dujardini.</title>
        <authorList>
            <person name="Yoshida Y."/>
            <person name="Koutsovoulos G."/>
            <person name="Laetsch D."/>
            <person name="Stevens L."/>
            <person name="Kumar S."/>
            <person name="Horikawa D."/>
            <person name="Ishino K."/>
            <person name="Komine S."/>
            <person name="Tomita M."/>
            <person name="Blaxter M."/>
            <person name="Arakawa K."/>
        </authorList>
    </citation>
    <scope>NUCLEOTIDE SEQUENCE [LARGE SCALE GENOMIC DNA]</scope>
    <source>
        <strain evidence="8">Z151</strain>
    </source>
</reference>
<dbReference type="Pfam" id="PF05485">
    <property type="entry name" value="THAP"/>
    <property type="match status" value="1"/>
</dbReference>
<proteinExistence type="predicted"/>
<evidence type="ECO:0000313" key="8">
    <source>
        <dbReference type="Proteomes" id="UP000192578"/>
    </source>
</evidence>
<keyword evidence="1" id="KW-0479">Metal-binding</keyword>
<dbReference type="AlphaFoldDB" id="A0A1W0XCN6"/>
<evidence type="ECO:0000313" key="7">
    <source>
        <dbReference type="EMBL" id="OQV25112.1"/>
    </source>
</evidence>
<evidence type="ECO:0000256" key="4">
    <source>
        <dbReference type="ARBA" id="ARBA00023125"/>
    </source>
</evidence>
<dbReference type="SUPFAM" id="SSF57716">
    <property type="entry name" value="Glucocorticoid receptor-like (DNA-binding domain)"/>
    <property type="match status" value="1"/>
</dbReference>
<evidence type="ECO:0000259" key="6">
    <source>
        <dbReference type="PROSITE" id="PS50950"/>
    </source>
</evidence>
<evidence type="ECO:0000256" key="1">
    <source>
        <dbReference type="ARBA" id="ARBA00022723"/>
    </source>
</evidence>
<keyword evidence="3" id="KW-0862">Zinc</keyword>
<comment type="caution">
    <text evidence="7">The sequence shown here is derived from an EMBL/GenBank/DDBJ whole genome shotgun (WGS) entry which is preliminary data.</text>
</comment>
<name>A0A1W0XCN6_HYPEX</name>
<evidence type="ECO:0000256" key="5">
    <source>
        <dbReference type="PROSITE-ProRule" id="PRU00309"/>
    </source>
</evidence>
<keyword evidence="2 5" id="KW-0863">Zinc-finger</keyword>
<accession>A0A1W0XCN6</accession>
<dbReference type="InterPro" id="IPR052224">
    <property type="entry name" value="THAP_domain_protein"/>
</dbReference>
<feature type="domain" description="THAP-type" evidence="6">
    <location>
        <begin position="69"/>
        <end position="172"/>
    </location>
</feature>
<evidence type="ECO:0000256" key="3">
    <source>
        <dbReference type="ARBA" id="ARBA00022833"/>
    </source>
</evidence>
<dbReference type="GO" id="GO:0003677">
    <property type="term" value="F:DNA binding"/>
    <property type="evidence" value="ECO:0007669"/>
    <property type="project" value="UniProtKB-UniRule"/>
</dbReference>
<dbReference type="PROSITE" id="PS50950">
    <property type="entry name" value="ZF_THAP"/>
    <property type="match status" value="1"/>
</dbReference>
<dbReference type="InterPro" id="IPR006612">
    <property type="entry name" value="THAP_Znf"/>
</dbReference>
<dbReference type="PANTHER" id="PTHR46927:SF2">
    <property type="entry name" value="THAP DOMAIN-CONTAINING PROTEIN 8"/>
    <property type="match status" value="1"/>
</dbReference>